<keyword evidence="1" id="KW-0175">Coiled coil</keyword>
<feature type="compositionally biased region" description="Low complexity" evidence="2">
    <location>
        <begin position="338"/>
        <end position="350"/>
    </location>
</feature>
<dbReference type="Proteomes" id="UP000187283">
    <property type="component" value="Unassembled WGS sequence"/>
</dbReference>
<evidence type="ECO:0000313" key="4">
    <source>
        <dbReference type="Proteomes" id="UP000187283"/>
    </source>
</evidence>
<organism evidence="3 4">
    <name type="scientific">Smittium culicis</name>
    <dbReference type="NCBI Taxonomy" id="133412"/>
    <lineage>
        <taxon>Eukaryota</taxon>
        <taxon>Fungi</taxon>
        <taxon>Fungi incertae sedis</taxon>
        <taxon>Zoopagomycota</taxon>
        <taxon>Kickxellomycotina</taxon>
        <taxon>Harpellomycetes</taxon>
        <taxon>Harpellales</taxon>
        <taxon>Legeriomycetaceae</taxon>
        <taxon>Smittium</taxon>
    </lineage>
</organism>
<evidence type="ECO:0000313" key="3">
    <source>
        <dbReference type="EMBL" id="OMJ09549.1"/>
    </source>
</evidence>
<feature type="coiled-coil region" evidence="1">
    <location>
        <begin position="954"/>
        <end position="1020"/>
    </location>
</feature>
<evidence type="ECO:0000256" key="1">
    <source>
        <dbReference type="SAM" id="Coils"/>
    </source>
</evidence>
<comment type="caution">
    <text evidence="3">The sequence shown here is derived from an EMBL/GenBank/DDBJ whole genome shotgun (WGS) entry which is preliminary data.</text>
</comment>
<name>A0A1R1X4J8_9FUNG</name>
<feature type="region of interest" description="Disordered" evidence="2">
    <location>
        <begin position="335"/>
        <end position="359"/>
    </location>
</feature>
<proteinExistence type="predicted"/>
<dbReference type="EMBL" id="LSSN01005407">
    <property type="protein sequence ID" value="OMJ09549.1"/>
    <property type="molecule type" value="Genomic_DNA"/>
</dbReference>
<evidence type="ECO:0000256" key="2">
    <source>
        <dbReference type="SAM" id="MobiDB-lite"/>
    </source>
</evidence>
<protein>
    <submittedName>
        <fullName evidence="3">Uncharacterized protein</fullName>
    </submittedName>
</protein>
<gene>
    <name evidence="3" type="ORF">AYI70_g10868</name>
</gene>
<dbReference type="OrthoDB" id="5640619at2759"/>
<reference evidence="3 4" key="1">
    <citation type="submission" date="2017-01" db="EMBL/GenBank/DDBJ databases">
        <authorList>
            <person name="Mah S.A."/>
            <person name="Swanson W.J."/>
            <person name="Moy G.W."/>
            <person name="Vacquier V.D."/>
        </authorList>
    </citation>
    <scope>NUCLEOTIDE SEQUENCE [LARGE SCALE GENOMIC DNA]</scope>
    <source>
        <strain evidence="3 4">GSMNP</strain>
    </source>
</reference>
<feature type="coiled-coil region" evidence="1">
    <location>
        <begin position="1158"/>
        <end position="1185"/>
    </location>
</feature>
<sequence>MKKFLRFMKKNLDKDNEGDSKYLKKGVEKKEIDFLSALKDPIVYTKKPNKKEKSLSYKKKHKSSIAFSNYGNDLKSLKISAPLSGSNFTSKASVSQSRSKTSLIEQKFDPISLRKPKTDQLYSDIKPNSTLQPSKLTSNHGFNKTIENSYKNLLASQSSHPLRNPNPFAEDIAYDSSSVILEPPKFSISHDRASFDDFFEWDRVELDGIDDSSDEISVMSTRTNTDSKYFRSMRSYNPTRYIPYTNSLSTEKEDKLKDTSPDEHERLAINDVIDNNFLSILNNPEIKRDNINAYDSPRLSEDPSFTTMSSSYLPPKPTAINKAINHGIGDISKIIPKSESNTSSTRISSPSKEHFDNFPGKNKVTFDEKLINIINKNSADTPNESSFKRVTETKSVVDDSSIPKKSSSILYEINDSKESLSSQISVDSSSVNIFPSDPADKDEIVIEKNDEYNVFLSESFVNNNPSDSSEKINSILGFGYMANEDELSFNTKTKTEEAFKQSLESLTDPLFVSSSAIKDLVQSFLSDLRSQTTLIQDKVYFPKKAIISKKRSLPDNLSRPKFPLSLIPSRDLLNLDISISNIEQDNLDNSSATSINLFSLDDSKNSALESKVRKLKKQLNEIKKSLKVGFENEKYKLNFLTQNILNLIEVNDSLSSDIIAESNSIAPKLKNLISSLISLNNDKITNEIDLKDNINQDNLATLELEFNSGLKKIYSSSENSLNEEKDFSIIPHQLNKINSCIELIAKYCISEIDALINENKFLKNQSKVFKNNELNEIKTNKHDYNDINSNESEVLAGNETETETINVPSLSTKASSEKESDTLLLKDEISSLKKLMIEILPYSKIPKDRFSEENKNLICKIISESSGLITPNEEISSFDFTSIDTSLEVEKSNESSNSGNSDNSLMIPVESGIKSADSLKSSSIEFTPLENDVFVVKTPNNDLDDLTVQHDRVVKSYETQLKEYKNILKSNQEKSAILENNLLLLQSEYLKSKSMLEDTNNSLRNEIRVYKKIEKELKSNILKLKLSIFDLRSDHSNIVSSNDLNTNDNSNTGTLERFSNNGDIRRSYSLNRLNKINSIDDFTNKKTSSDSYNNIDQVPKSKLSDLNRSSSIASYHSSYRSKSIKKYVDKFQNSAIYESAVSDKSIIDLDGLNNDLALIDLKKKNINLSNELKKIKESYNLYKSEANFTKNSLVDRIESLLINIDNVKSKSISSDVFEQFRASWESRLDEREELVNNYKMDINLSKIKIVEVIKLILISSDSKPMTKDGAQIGKPDSQSIISELYHKLANSSSVNNDYETLLELFSNISLRVNPKGTTTSKTPVVKAHQSLIRSNSRKKHKFRLLSTSDFRFFNTNSTKNTDDEAIKFIETRLMILNIDDLIKILVLVIKNVLLEIMPYEYSEYVLSSHPSIVLNNFKIGSILYEKLISFNPHINPSDDRSKVLINVKEYNDLVNKVSDAAIINKLVMAQLDATKLSIANLRKSL</sequence>
<keyword evidence="4" id="KW-1185">Reference proteome</keyword>
<accession>A0A1R1X4J8</accession>